<sequence length="530" mass="55244">MENRVRRVSPPSPRRPLPRPPRQVLTAAVAWLKWPGAEHPRWEDEEAAYGVLRHVKFPCLPGAALRAAENLAAELGLKCRRLVEEAWSYRLSPARREELKSERSCPRPSTGRVEALLLMGSDASVCVMRPLLPSPSLSSSSSSSLSASLSAVLSAATSSSPSASASSSSASASSAAAPLPSSAALSSPAAAFASSSSPAVAVESPVSSPPAAVDREFSFTTRMARLPRPTSSTSLSQPSSSSSACALMPTSNAAVLGGFVFVLCRKGLGGTESLCKYEPCADGWIECRAPTPTAATTTTTRRNSPALVAAGERLYLLGGGVRSVSSYDPRSNTWREAGHLELPVASPAAVSLGGWIYLFGGESDGTGAAGDSRTAGGHGGPAVAAVQRYDPRSETTELLRDMPVAELVLAVAFEGRVYLAARAGGCPPRRLLQYDPQQQEASGGGGGGFTELPSETPSRAAALTALVVHGARLFAFSARFYARRSRPRDAAWEAARPIAGFTSVRDAVTFPLACATTPARDAPAAARRQL</sequence>
<dbReference type="KEGG" id="pmrn:116944323"/>
<dbReference type="Gene3D" id="2.120.10.80">
    <property type="entry name" value="Kelch-type beta propeller"/>
    <property type="match status" value="1"/>
</dbReference>
<dbReference type="RefSeq" id="XP_032813780.1">
    <property type="nucleotide sequence ID" value="XM_032957889.1"/>
</dbReference>
<reference evidence="3" key="1">
    <citation type="submission" date="2025-08" db="UniProtKB">
        <authorList>
            <consortium name="RefSeq"/>
        </authorList>
    </citation>
    <scope>IDENTIFICATION</scope>
    <source>
        <tissue evidence="3">Sperm</tissue>
    </source>
</reference>
<dbReference type="SUPFAM" id="SSF117281">
    <property type="entry name" value="Kelch motif"/>
    <property type="match status" value="1"/>
</dbReference>
<dbReference type="InterPro" id="IPR015915">
    <property type="entry name" value="Kelch-typ_b-propeller"/>
</dbReference>
<dbReference type="AlphaFoldDB" id="A0AAJ7TB91"/>
<dbReference type="PANTHER" id="PTHR45632">
    <property type="entry name" value="LD33804P"/>
    <property type="match status" value="1"/>
</dbReference>
<evidence type="ECO:0000256" key="1">
    <source>
        <dbReference type="SAM" id="MobiDB-lite"/>
    </source>
</evidence>
<name>A0AAJ7TB91_PETMA</name>
<gene>
    <name evidence="3" type="primary">LOC116944323</name>
</gene>
<keyword evidence="2" id="KW-1185">Reference proteome</keyword>
<accession>A0AAJ7TB91</accession>
<dbReference type="Proteomes" id="UP001318040">
    <property type="component" value="Chromosome 2"/>
</dbReference>
<feature type="region of interest" description="Disordered" evidence="1">
    <location>
        <begin position="1"/>
        <end position="20"/>
    </location>
</feature>
<evidence type="ECO:0000313" key="3">
    <source>
        <dbReference type="RefSeq" id="XP_032813780.1"/>
    </source>
</evidence>
<organism evidence="2 3">
    <name type="scientific">Petromyzon marinus</name>
    <name type="common">Sea lamprey</name>
    <dbReference type="NCBI Taxonomy" id="7757"/>
    <lineage>
        <taxon>Eukaryota</taxon>
        <taxon>Metazoa</taxon>
        <taxon>Chordata</taxon>
        <taxon>Craniata</taxon>
        <taxon>Vertebrata</taxon>
        <taxon>Cyclostomata</taxon>
        <taxon>Hyperoartia</taxon>
        <taxon>Petromyzontiformes</taxon>
        <taxon>Petromyzontidae</taxon>
        <taxon>Petromyzon</taxon>
    </lineage>
</organism>
<evidence type="ECO:0000313" key="2">
    <source>
        <dbReference type="Proteomes" id="UP001318040"/>
    </source>
</evidence>
<feature type="region of interest" description="Disordered" evidence="1">
    <location>
        <begin position="436"/>
        <end position="455"/>
    </location>
</feature>
<feature type="compositionally biased region" description="Pro residues" evidence="1">
    <location>
        <begin position="10"/>
        <end position="20"/>
    </location>
</feature>
<protein>
    <submittedName>
        <fullName evidence="3">Mucin-19-like</fullName>
    </submittedName>
</protein>
<dbReference type="PANTHER" id="PTHR45632:SF5">
    <property type="entry name" value="KELCH-LIKE PROTEIN 22"/>
    <property type="match status" value="1"/>
</dbReference>
<proteinExistence type="predicted"/>